<feature type="compositionally biased region" description="Pro residues" evidence="1">
    <location>
        <begin position="95"/>
        <end position="104"/>
    </location>
</feature>
<feature type="compositionally biased region" description="Low complexity" evidence="1">
    <location>
        <begin position="26"/>
        <end position="42"/>
    </location>
</feature>
<dbReference type="RefSeq" id="XP_062630424.1">
    <property type="nucleotide sequence ID" value="XM_062774440.1"/>
</dbReference>
<dbReference type="GeneID" id="87811089"/>
<proteinExistence type="predicted"/>
<evidence type="ECO:0000256" key="1">
    <source>
        <dbReference type="SAM" id="MobiDB-lite"/>
    </source>
</evidence>
<feature type="region of interest" description="Disordered" evidence="1">
    <location>
        <begin position="1"/>
        <end position="105"/>
    </location>
</feature>
<feature type="compositionally biased region" description="Basic residues" evidence="1">
    <location>
        <begin position="10"/>
        <end position="25"/>
    </location>
</feature>
<protein>
    <submittedName>
        <fullName evidence="2">Uncharacterized protein</fullName>
    </submittedName>
</protein>
<feature type="compositionally biased region" description="Polar residues" evidence="1">
    <location>
        <begin position="58"/>
        <end position="67"/>
    </location>
</feature>
<evidence type="ECO:0000313" key="2">
    <source>
        <dbReference type="EMBL" id="WOO84398.1"/>
    </source>
</evidence>
<gene>
    <name evidence="2" type="ORF">LOC62_06G007919</name>
</gene>
<keyword evidence="3" id="KW-1185">Reference proteome</keyword>
<organism evidence="2 3">
    <name type="scientific">Vanrija pseudolonga</name>
    <dbReference type="NCBI Taxonomy" id="143232"/>
    <lineage>
        <taxon>Eukaryota</taxon>
        <taxon>Fungi</taxon>
        <taxon>Dikarya</taxon>
        <taxon>Basidiomycota</taxon>
        <taxon>Agaricomycotina</taxon>
        <taxon>Tremellomycetes</taxon>
        <taxon>Trichosporonales</taxon>
        <taxon>Trichosporonaceae</taxon>
        <taxon>Vanrija</taxon>
    </lineage>
</organism>
<dbReference type="EMBL" id="CP086719">
    <property type="protein sequence ID" value="WOO84398.1"/>
    <property type="molecule type" value="Genomic_DNA"/>
</dbReference>
<evidence type="ECO:0000313" key="3">
    <source>
        <dbReference type="Proteomes" id="UP000827549"/>
    </source>
</evidence>
<sequence length="187" mass="19851">MSSPSAFSSLKRRVTKHHHAAHKRASSASSALSTISSASSLSEGTPPASPPALSSLPKRTSSLSDSAPPSPTRLTDRPPVIPFPELAPVSFAPTRPAPPPPAVPPRTVAPWRAHLLAMAQSYSCVVEAGAASNNTSSHQLTSTIGRLADPRLNERQALAVLRSYLDTLHSDNASFRPRRVPVRYTRA</sequence>
<accession>A0AAF0YIX6</accession>
<name>A0AAF0YIX6_9TREE</name>
<reference evidence="2" key="1">
    <citation type="submission" date="2023-10" db="EMBL/GenBank/DDBJ databases">
        <authorList>
            <person name="Noh H."/>
        </authorList>
    </citation>
    <scope>NUCLEOTIDE SEQUENCE</scope>
    <source>
        <strain evidence="2">DUCC4014</strain>
    </source>
</reference>
<dbReference type="AlphaFoldDB" id="A0AAF0YIX6"/>
<dbReference type="Proteomes" id="UP000827549">
    <property type="component" value="Chromosome 6"/>
</dbReference>